<protein>
    <recommendedName>
        <fullName evidence="11">Glycosyltransferase RgtA/B/C/D-like domain-containing protein</fullName>
    </recommendedName>
</protein>
<keyword evidence="4" id="KW-0808">Transferase</keyword>
<feature type="transmembrane region" description="Helical" evidence="8">
    <location>
        <begin position="214"/>
        <end position="233"/>
    </location>
</feature>
<comment type="caution">
    <text evidence="9">The sequence shown here is derived from an EMBL/GenBank/DDBJ whole genome shotgun (WGS) entry which is preliminary data.</text>
</comment>
<feature type="transmembrane region" description="Helical" evidence="8">
    <location>
        <begin position="164"/>
        <end position="194"/>
    </location>
</feature>
<evidence type="ECO:0000256" key="2">
    <source>
        <dbReference type="ARBA" id="ARBA00022475"/>
    </source>
</evidence>
<dbReference type="PANTHER" id="PTHR33908">
    <property type="entry name" value="MANNOSYLTRANSFERASE YKCB-RELATED"/>
    <property type="match status" value="1"/>
</dbReference>
<feature type="transmembrane region" description="Helical" evidence="8">
    <location>
        <begin position="7"/>
        <end position="24"/>
    </location>
</feature>
<dbReference type="EMBL" id="LCIV01000001">
    <property type="protein sequence ID" value="KKT64345.1"/>
    <property type="molecule type" value="Genomic_DNA"/>
</dbReference>
<evidence type="ECO:0000256" key="6">
    <source>
        <dbReference type="ARBA" id="ARBA00022989"/>
    </source>
</evidence>
<evidence type="ECO:0000256" key="5">
    <source>
        <dbReference type="ARBA" id="ARBA00022692"/>
    </source>
</evidence>
<gene>
    <name evidence="9" type="ORF">UW57_C0001G0072</name>
</gene>
<evidence type="ECO:0000256" key="8">
    <source>
        <dbReference type="SAM" id="Phobius"/>
    </source>
</evidence>
<feature type="transmembrane region" description="Helical" evidence="8">
    <location>
        <begin position="357"/>
        <end position="380"/>
    </location>
</feature>
<dbReference type="Proteomes" id="UP000034652">
    <property type="component" value="Unassembled WGS sequence"/>
</dbReference>
<feature type="transmembrane region" description="Helical" evidence="8">
    <location>
        <begin position="73"/>
        <end position="106"/>
    </location>
</feature>
<dbReference type="AlphaFoldDB" id="A0A0G1IZ64"/>
<proteinExistence type="predicted"/>
<keyword evidence="7 8" id="KW-0472">Membrane</keyword>
<reference evidence="9 10" key="1">
    <citation type="journal article" date="2015" name="Nature">
        <title>rRNA introns, odd ribosomes, and small enigmatic genomes across a large radiation of phyla.</title>
        <authorList>
            <person name="Brown C.T."/>
            <person name="Hug L.A."/>
            <person name="Thomas B.C."/>
            <person name="Sharon I."/>
            <person name="Castelle C.J."/>
            <person name="Singh A."/>
            <person name="Wilkins M.J."/>
            <person name="Williams K.H."/>
            <person name="Banfield J.F."/>
        </authorList>
    </citation>
    <scope>NUCLEOTIDE SEQUENCE [LARGE SCALE GENOMIC DNA]</scope>
</reference>
<feature type="transmembrane region" description="Helical" evidence="8">
    <location>
        <begin position="325"/>
        <end position="350"/>
    </location>
</feature>
<evidence type="ECO:0000313" key="9">
    <source>
        <dbReference type="EMBL" id="KKT64345.1"/>
    </source>
</evidence>
<accession>A0A0G1IZ64</accession>
<evidence type="ECO:0000256" key="1">
    <source>
        <dbReference type="ARBA" id="ARBA00004651"/>
    </source>
</evidence>
<evidence type="ECO:0000256" key="7">
    <source>
        <dbReference type="ARBA" id="ARBA00023136"/>
    </source>
</evidence>
<keyword evidence="6 8" id="KW-1133">Transmembrane helix</keyword>
<evidence type="ECO:0000256" key="4">
    <source>
        <dbReference type="ARBA" id="ARBA00022679"/>
    </source>
</evidence>
<sequence>MKNSYNLTLLIITAIFVYMVFYGFPDSPAPWFDEGINLGIAKSLVTRGVFSLEIAPNEFIKERSLLITTNYPLLLWIALSFKIFGIGLWQAKVVMFIFLFIFAYLFYSLCAKYYGARNSLMSLALLVTFLPLYGNGKSALGEIPGLTYFLGGLLFLESERPWRVFAAGLLLGFGAATKSLYLLLAASVMAGEIWFTWQNLPASETDKKINYKRWFLLASGIAIPLLIWFYTLLPSNFTFDYLVRTLQLYRNPYNAEGTILVNFLRFFKESTPIHFALLLVAFFLSKIFIKPRKWLRLEIILTVFVVLDFIFYLKTAGWYRYFFPAHVLLFVLFPPALGSIAQGFGAYAWVKRNAQMIVVAALTATQIVVLVVNTQASLYYDRTPRQFAEDVNQAVPPGTGILVVDIPEISFLLNREDIWYYLRANPHITFGADLLSTRQFPAYIISGPWESNYYLTNYSPIRSEYGIKIDNGKYILYEKKKPNTKI</sequence>
<keyword evidence="3" id="KW-0328">Glycosyltransferase</keyword>
<feature type="transmembrane region" description="Helical" evidence="8">
    <location>
        <begin position="294"/>
        <end position="313"/>
    </location>
</feature>
<keyword evidence="2" id="KW-1003">Cell membrane</keyword>
<dbReference type="InterPro" id="IPR050297">
    <property type="entry name" value="LipidA_mod_glycosyltrf_83"/>
</dbReference>
<evidence type="ECO:0008006" key="11">
    <source>
        <dbReference type="Google" id="ProtNLM"/>
    </source>
</evidence>
<evidence type="ECO:0000313" key="10">
    <source>
        <dbReference type="Proteomes" id="UP000034652"/>
    </source>
</evidence>
<evidence type="ECO:0000256" key="3">
    <source>
        <dbReference type="ARBA" id="ARBA00022676"/>
    </source>
</evidence>
<dbReference type="GO" id="GO:0016763">
    <property type="term" value="F:pentosyltransferase activity"/>
    <property type="evidence" value="ECO:0007669"/>
    <property type="project" value="TreeGrafter"/>
</dbReference>
<dbReference type="GO" id="GO:0005886">
    <property type="term" value="C:plasma membrane"/>
    <property type="evidence" value="ECO:0007669"/>
    <property type="project" value="UniProtKB-SubCell"/>
</dbReference>
<keyword evidence="5 8" id="KW-0812">Transmembrane</keyword>
<dbReference type="STRING" id="1618646.UW57_C0001G0072"/>
<dbReference type="PANTHER" id="PTHR33908:SF11">
    <property type="entry name" value="MEMBRANE PROTEIN"/>
    <property type="match status" value="1"/>
</dbReference>
<feature type="transmembrane region" description="Helical" evidence="8">
    <location>
        <begin position="272"/>
        <end position="289"/>
    </location>
</feature>
<dbReference type="GO" id="GO:0009103">
    <property type="term" value="P:lipopolysaccharide biosynthetic process"/>
    <property type="evidence" value="ECO:0007669"/>
    <property type="project" value="UniProtKB-ARBA"/>
</dbReference>
<organism evidence="9 10">
    <name type="scientific">Candidatus Giovannonibacteria bacterium GW2011_GWA1_44_29</name>
    <dbReference type="NCBI Taxonomy" id="1618646"/>
    <lineage>
        <taxon>Bacteria</taxon>
        <taxon>Candidatus Giovannoniibacteriota</taxon>
    </lineage>
</organism>
<comment type="subcellular location">
    <subcellularLocation>
        <location evidence="1">Cell membrane</location>
        <topology evidence="1">Multi-pass membrane protein</topology>
    </subcellularLocation>
</comment>
<name>A0A0G1IZ64_9BACT</name>